<dbReference type="VEuPathDB" id="FungiDB:PC110_g9960"/>
<evidence type="ECO:0000313" key="1">
    <source>
        <dbReference type="EMBL" id="KAG6964580.1"/>
    </source>
</evidence>
<dbReference type="Proteomes" id="UP000688947">
    <property type="component" value="Unassembled WGS sequence"/>
</dbReference>
<dbReference type="PANTHER" id="PTHR37031:SF2">
    <property type="entry name" value="PHOD-LIKE PHOSPHATASE METALLOPHOSPHATASE DOMAIN-CONTAINING PROTEIN"/>
    <property type="match status" value="1"/>
</dbReference>
<evidence type="ECO:0000313" key="2">
    <source>
        <dbReference type="Proteomes" id="UP000688947"/>
    </source>
</evidence>
<dbReference type="AlphaFoldDB" id="A0A8T1UL11"/>
<organism evidence="1 2">
    <name type="scientific">Phytophthora cactorum</name>
    <dbReference type="NCBI Taxonomy" id="29920"/>
    <lineage>
        <taxon>Eukaryota</taxon>
        <taxon>Sar</taxon>
        <taxon>Stramenopiles</taxon>
        <taxon>Oomycota</taxon>
        <taxon>Peronosporomycetes</taxon>
        <taxon>Peronosporales</taxon>
        <taxon>Peronosporaceae</taxon>
        <taxon>Phytophthora</taxon>
    </lineage>
</organism>
<dbReference type="OrthoDB" id="2419400at2759"/>
<name>A0A8T1UL11_9STRA</name>
<comment type="caution">
    <text evidence="1">The sequence shown here is derived from an EMBL/GenBank/DDBJ whole genome shotgun (WGS) entry which is preliminary data.</text>
</comment>
<proteinExistence type="predicted"/>
<gene>
    <name evidence="1" type="ORF">JG687_00005901</name>
</gene>
<accession>A0A8T1UL11</accession>
<reference evidence="1" key="1">
    <citation type="submission" date="2021-01" db="EMBL/GenBank/DDBJ databases">
        <title>Phytophthora aleatoria, a newly-described species from Pinus radiata is distinct from Phytophthora cactorum isolates based on comparative genomics.</title>
        <authorList>
            <person name="Mcdougal R."/>
            <person name="Panda P."/>
            <person name="Williams N."/>
            <person name="Studholme D.J."/>
        </authorList>
    </citation>
    <scope>NUCLEOTIDE SEQUENCE</scope>
    <source>
        <strain evidence="1">NZFS 3830</strain>
    </source>
</reference>
<dbReference type="EMBL" id="JAENGZ010000229">
    <property type="protein sequence ID" value="KAG6964580.1"/>
    <property type="molecule type" value="Genomic_DNA"/>
</dbReference>
<protein>
    <submittedName>
        <fullName evidence="1">Uncharacterized protein</fullName>
    </submittedName>
</protein>
<dbReference type="PANTHER" id="PTHR37031">
    <property type="entry name" value="METALLOPHOSPHATASE BINDING DOMAIN PROTEIN"/>
    <property type="match status" value="1"/>
</dbReference>
<sequence length="247" mass="28092">MGNAASGETEPTMLKEELADMHRSLQALSTRCRPPPVLRPGQISVDNVIISTREDMKVVLGPVVGKVEFQCARVLLEVNRRAVVTAHVSTLDVATNSMVEVPQLNVVAVSGDNVYDLQSGETTLWKDVRERVEQGETQTVLHLGGQVAMERMFDKAVQLLLLHGEGLTNDATDCNLMMWNDADIYPRFTTRDEFYIDHEQPTLRMQAIRTVTRSARRLYHEYQRQLWDDDFKQLVEREVSLKYSCEV</sequence>